<proteinExistence type="predicted"/>
<reference evidence="1 2" key="1">
    <citation type="journal article" date="2012" name="J. Bacteriol.">
        <title>Genome Sequence of the Filamentous Bacterium Fibrisoma limi BUZ 3T.</title>
        <authorList>
            <person name="Filippini M."/>
            <person name="Qi W."/>
            <person name="Jaenicke S."/>
            <person name="Goesmann A."/>
            <person name="Smits T.H."/>
            <person name="Bagheri H.C."/>
        </authorList>
    </citation>
    <scope>NUCLEOTIDE SEQUENCE [LARGE SCALE GENOMIC DNA]</scope>
    <source>
        <strain evidence="2">BUZ 3T</strain>
    </source>
</reference>
<protein>
    <submittedName>
        <fullName evidence="1">Uncharacterized protein</fullName>
    </submittedName>
</protein>
<dbReference type="STRING" id="1185876.BN8_06351"/>
<dbReference type="Proteomes" id="UP000009309">
    <property type="component" value="Unassembled WGS sequence"/>
</dbReference>
<dbReference type="RefSeq" id="WP_009285521.1">
    <property type="nucleotide sequence ID" value="NZ_CAIT01000010.1"/>
</dbReference>
<gene>
    <name evidence="1" type="ORF">BN8_06351</name>
</gene>
<dbReference type="OrthoDB" id="9859167at2"/>
<accession>I2GST1</accession>
<keyword evidence="2" id="KW-1185">Reference proteome</keyword>
<dbReference type="EMBL" id="CAIT01000010">
    <property type="protein sequence ID" value="CCH56960.1"/>
    <property type="molecule type" value="Genomic_DNA"/>
</dbReference>
<comment type="caution">
    <text evidence="1">The sequence shown here is derived from an EMBL/GenBank/DDBJ whole genome shotgun (WGS) entry which is preliminary data.</text>
</comment>
<sequence>MTSVFKAVDQQTKQEVTPINLQTAYKPEIGHVIDTTNGPYEVKGIAEIGVQRLSATEVDEPVTRVALSLQKVDKAL</sequence>
<dbReference type="AlphaFoldDB" id="I2GST1"/>
<name>I2GST1_9BACT</name>
<organism evidence="1 2">
    <name type="scientific">Fibrisoma limi BUZ 3</name>
    <dbReference type="NCBI Taxonomy" id="1185876"/>
    <lineage>
        <taxon>Bacteria</taxon>
        <taxon>Pseudomonadati</taxon>
        <taxon>Bacteroidota</taxon>
        <taxon>Cytophagia</taxon>
        <taxon>Cytophagales</taxon>
        <taxon>Spirosomataceae</taxon>
        <taxon>Fibrisoma</taxon>
    </lineage>
</organism>
<evidence type="ECO:0000313" key="2">
    <source>
        <dbReference type="Proteomes" id="UP000009309"/>
    </source>
</evidence>
<evidence type="ECO:0000313" key="1">
    <source>
        <dbReference type="EMBL" id="CCH56960.1"/>
    </source>
</evidence>